<keyword evidence="3" id="KW-1185">Reference proteome</keyword>
<dbReference type="PANTHER" id="PTHR46162">
    <property type="entry name" value="TRAF-LIKE FAMILY PROTEIN"/>
    <property type="match status" value="1"/>
</dbReference>
<dbReference type="AlphaFoldDB" id="A0ABC8TMD5"/>
<dbReference type="Pfam" id="PF22486">
    <property type="entry name" value="MATH_2"/>
    <property type="match status" value="2"/>
</dbReference>
<evidence type="ECO:0000259" key="1">
    <source>
        <dbReference type="PROSITE" id="PS50144"/>
    </source>
</evidence>
<feature type="domain" description="MATH" evidence="1">
    <location>
        <begin position="4"/>
        <end position="139"/>
    </location>
</feature>
<feature type="domain" description="MATH" evidence="1">
    <location>
        <begin position="160"/>
        <end position="281"/>
    </location>
</feature>
<dbReference type="Proteomes" id="UP001642360">
    <property type="component" value="Unassembled WGS sequence"/>
</dbReference>
<dbReference type="Gene3D" id="2.60.210.10">
    <property type="entry name" value="Apoptosis, Tumor Necrosis Factor Receptor Associated Protein 2, Chain A"/>
    <property type="match status" value="2"/>
</dbReference>
<dbReference type="PANTHER" id="PTHR46162:SF40">
    <property type="entry name" value="TRAF-LIKE FAMILY PROTEIN"/>
    <property type="match status" value="1"/>
</dbReference>
<dbReference type="SMART" id="SM00061">
    <property type="entry name" value="MATH"/>
    <property type="match status" value="2"/>
</dbReference>
<dbReference type="PROSITE" id="PS50144">
    <property type="entry name" value="MATH"/>
    <property type="match status" value="2"/>
</dbReference>
<accession>A0ABC8TMD5</accession>
<dbReference type="CDD" id="cd00121">
    <property type="entry name" value="MATH"/>
    <property type="match status" value="2"/>
</dbReference>
<feature type="non-terminal residue" evidence="2">
    <location>
        <position position="1"/>
    </location>
</feature>
<evidence type="ECO:0000313" key="2">
    <source>
        <dbReference type="EMBL" id="CAK9170601.1"/>
    </source>
</evidence>
<gene>
    <name evidence="2" type="ORF">ILEXP_LOCUS40098</name>
</gene>
<sequence>EVPPADYLFQIKSFSLLPDTKEKRYESCDFVSGGYTWKLCLYPNGDEKNNGNRHISLYLAISGANTLPLGWEVNVNFKLFVYDQVRDKYLTIQDANGRVSRFNKLKTEWGFAKLLSLDTFNDASNGYLVDDSCAFGVEVYVIKSTGRGECLSVKMVEPSNNTYTWEIKNFSKLDDGVLYSELFSIGNHKWKIIVYPKGTGSAKGKSLSVFLQLADSGTPPTKRKLSVGFTLGVKSSKVKDHCWFSAPSDNWGSSNLVSLVDLHDRSKGFIVHDTLVVEVQIDVMIDVKEFT</sequence>
<protein>
    <recommendedName>
        <fullName evidence="1">MATH domain-containing protein</fullName>
    </recommendedName>
</protein>
<name>A0ABC8TMD5_9AQUA</name>
<organism evidence="2 3">
    <name type="scientific">Ilex paraguariensis</name>
    <name type="common">yerba mate</name>
    <dbReference type="NCBI Taxonomy" id="185542"/>
    <lineage>
        <taxon>Eukaryota</taxon>
        <taxon>Viridiplantae</taxon>
        <taxon>Streptophyta</taxon>
        <taxon>Embryophyta</taxon>
        <taxon>Tracheophyta</taxon>
        <taxon>Spermatophyta</taxon>
        <taxon>Magnoliopsida</taxon>
        <taxon>eudicotyledons</taxon>
        <taxon>Gunneridae</taxon>
        <taxon>Pentapetalae</taxon>
        <taxon>asterids</taxon>
        <taxon>campanulids</taxon>
        <taxon>Aquifoliales</taxon>
        <taxon>Aquifoliaceae</taxon>
        <taxon>Ilex</taxon>
    </lineage>
</organism>
<reference evidence="2 3" key="1">
    <citation type="submission" date="2024-02" db="EMBL/GenBank/DDBJ databases">
        <authorList>
            <person name="Vignale AGUSTIN F."/>
            <person name="Sosa J E."/>
            <person name="Modenutti C."/>
        </authorList>
    </citation>
    <scope>NUCLEOTIDE SEQUENCE [LARGE SCALE GENOMIC DNA]</scope>
</reference>
<dbReference type="SUPFAM" id="SSF49599">
    <property type="entry name" value="TRAF domain-like"/>
    <property type="match status" value="2"/>
</dbReference>
<dbReference type="InterPro" id="IPR008974">
    <property type="entry name" value="TRAF-like"/>
</dbReference>
<dbReference type="EMBL" id="CAUOFW020005527">
    <property type="protein sequence ID" value="CAK9170601.1"/>
    <property type="molecule type" value="Genomic_DNA"/>
</dbReference>
<dbReference type="InterPro" id="IPR002083">
    <property type="entry name" value="MATH/TRAF_dom"/>
</dbReference>
<proteinExistence type="predicted"/>
<evidence type="ECO:0000313" key="3">
    <source>
        <dbReference type="Proteomes" id="UP001642360"/>
    </source>
</evidence>
<comment type="caution">
    <text evidence="2">The sequence shown here is derived from an EMBL/GenBank/DDBJ whole genome shotgun (WGS) entry which is preliminary data.</text>
</comment>